<proteinExistence type="predicted"/>
<feature type="transmembrane region" description="Helical" evidence="1">
    <location>
        <begin position="134"/>
        <end position="155"/>
    </location>
</feature>
<sequence>MSLIPDILRSYRAPREVLRRRLSHADERHAIGILILACLMIFVAQWPVNARAAYLDPSIPLGGRLTGAGVAWMMIGPILLYALATLSHLVARLFGGACLYFDARFALFWALLAASPVWLLWGLAVGFAGAAHPAAQAISLIAFAVFMAFWLIGLIHVERSPVHPRGTA</sequence>
<keyword evidence="3" id="KW-1185">Reference proteome</keyword>
<dbReference type="EMBL" id="FWFS01000005">
    <property type="protein sequence ID" value="SLN41557.1"/>
    <property type="molecule type" value="Genomic_DNA"/>
</dbReference>
<keyword evidence="1" id="KW-0812">Transmembrane</keyword>
<dbReference type="OrthoDB" id="7771437at2"/>
<feature type="transmembrane region" description="Helical" evidence="1">
    <location>
        <begin position="68"/>
        <end position="94"/>
    </location>
</feature>
<name>A0A1Y5SL47_9RHOB</name>
<evidence type="ECO:0008006" key="4">
    <source>
        <dbReference type="Google" id="ProtNLM"/>
    </source>
</evidence>
<reference evidence="2 3" key="1">
    <citation type="submission" date="2017-03" db="EMBL/GenBank/DDBJ databases">
        <authorList>
            <person name="Afonso C.L."/>
            <person name="Miller P.J."/>
            <person name="Scott M.A."/>
            <person name="Spackman E."/>
            <person name="Goraichik I."/>
            <person name="Dimitrov K.M."/>
            <person name="Suarez D.L."/>
            <person name="Swayne D.E."/>
        </authorList>
    </citation>
    <scope>NUCLEOTIDE SEQUENCE [LARGE SCALE GENOMIC DNA]</scope>
    <source>
        <strain evidence="2 3">CECT 8620</strain>
    </source>
</reference>
<evidence type="ECO:0000256" key="1">
    <source>
        <dbReference type="SAM" id="Phobius"/>
    </source>
</evidence>
<dbReference type="RefSeq" id="WP_085836423.1">
    <property type="nucleotide sequence ID" value="NZ_FWFS01000005.1"/>
</dbReference>
<evidence type="ECO:0000313" key="3">
    <source>
        <dbReference type="Proteomes" id="UP000193862"/>
    </source>
</evidence>
<organism evidence="2 3">
    <name type="scientific">Aquimixticola soesokkakensis</name>
    <dbReference type="NCBI Taxonomy" id="1519096"/>
    <lineage>
        <taxon>Bacteria</taxon>
        <taxon>Pseudomonadati</taxon>
        <taxon>Pseudomonadota</taxon>
        <taxon>Alphaproteobacteria</taxon>
        <taxon>Rhodobacterales</taxon>
        <taxon>Paracoccaceae</taxon>
        <taxon>Aquimixticola</taxon>
    </lineage>
</organism>
<feature type="transmembrane region" description="Helical" evidence="1">
    <location>
        <begin position="106"/>
        <end position="128"/>
    </location>
</feature>
<feature type="transmembrane region" description="Helical" evidence="1">
    <location>
        <begin position="29"/>
        <end position="48"/>
    </location>
</feature>
<keyword evidence="1" id="KW-0472">Membrane</keyword>
<protein>
    <recommendedName>
        <fullName evidence="4">Yip1 domain protein</fullName>
    </recommendedName>
</protein>
<dbReference type="AlphaFoldDB" id="A0A1Y5SL47"/>
<keyword evidence="1" id="KW-1133">Transmembrane helix</keyword>
<evidence type="ECO:0000313" key="2">
    <source>
        <dbReference type="EMBL" id="SLN41557.1"/>
    </source>
</evidence>
<gene>
    <name evidence="2" type="ORF">AQS8620_01605</name>
</gene>
<dbReference type="Proteomes" id="UP000193862">
    <property type="component" value="Unassembled WGS sequence"/>
</dbReference>
<accession>A0A1Y5SL47</accession>